<dbReference type="Proteomes" id="UP001146468">
    <property type="component" value="Unassembled WGS sequence"/>
</dbReference>
<keyword evidence="3" id="KW-1185">Reference proteome</keyword>
<keyword evidence="1" id="KW-0812">Transmembrane</keyword>
<evidence type="ECO:0000313" key="3">
    <source>
        <dbReference type="Proteomes" id="UP001146468"/>
    </source>
</evidence>
<name>A0A9X3RJ97_9CORY</name>
<organism evidence="2 3">
    <name type="scientific">Corynebacterium meitnerae</name>
    <dbReference type="NCBI Taxonomy" id="2913498"/>
    <lineage>
        <taxon>Bacteria</taxon>
        <taxon>Bacillati</taxon>
        <taxon>Actinomycetota</taxon>
        <taxon>Actinomycetes</taxon>
        <taxon>Mycobacteriales</taxon>
        <taxon>Corynebacteriaceae</taxon>
        <taxon>Corynebacterium</taxon>
    </lineage>
</organism>
<comment type="caution">
    <text evidence="2">The sequence shown here is derived from an EMBL/GenBank/DDBJ whole genome shotgun (WGS) entry which is preliminary data.</text>
</comment>
<sequence>MGIRTLSLLASEEAWTTGHKAAAGVLTASGIPLIIGGIACLFLDDSMIGWVSIPVVVVLVVLVMLAAKKAEAAVQ</sequence>
<dbReference type="Pfam" id="PF13630">
    <property type="entry name" value="SdpI"/>
    <property type="match status" value="1"/>
</dbReference>
<evidence type="ECO:0000256" key="1">
    <source>
        <dbReference type="SAM" id="Phobius"/>
    </source>
</evidence>
<feature type="transmembrane region" description="Helical" evidence="1">
    <location>
        <begin position="21"/>
        <end position="42"/>
    </location>
</feature>
<evidence type="ECO:0000313" key="2">
    <source>
        <dbReference type="EMBL" id="MCZ9294229.1"/>
    </source>
</evidence>
<keyword evidence="1" id="KW-0472">Membrane</keyword>
<dbReference type="AlphaFoldDB" id="A0A9X3RJ97"/>
<dbReference type="EMBL" id="JAKMUS010000009">
    <property type="protein sequence ID" value="MCZ9294229.1"/>
    <property type="molecule type" value="Genomic_DNA"/>
</dbReference>
<reference evidence="2" key="1">
    <citation type="submission" date="2022-02" db="EMBL/GenBank/DDBJ databases">
        <title>Corynebacterium sp. from urogenital microbiome.</title>
        <authorList>
            <person name="Cappelli E.A."/>
            <person name="Ribeiro T.G."/>
            <person name="Peixe L."/>
        </authorList>
    </citation>
    <scope>NUCLEOTIDE SEQUENCE</scope>
    <source>
        <strain evidence="2">C8Ua_172</strain>
    </source>
</reference>
<protein>
    <submittedName>
        <fullName evidence="2">SdpI family protein</fullName>
    </submittedName>
</protein>
<proteinExistence type="predicted"/>
<dbReference type="InterPro" id="IPR025962">
    <property type="entry name" value="SdpI/YhfL"/>
</dbReference>
<gene>
    <name evidence="2" type="ORF">L8U60_06985</name>
</gene>
<keyword evidence="1" id="KW-1133">Transmembrane helix</keyword>
<feature type="transmembrane region" description="Helical" evidence="1">
    <location>
        <begin position="48"/>
        <end position="67"/>
    </location>
</feature>
<accession>A0A9X3RJ97</accession>